<dbReference type="PANTHER" id="PTHR42953">
    <property type="entry name" value="HIGH-AFFINITY ZINC UPTAKE SYSTEM PROTEIN ZNUA-RELATED"/>
    <property type="match status" value="1"/>
</dbReference>
<keyword evidence="4 5" id="KW-0732">Signal</keyword>
<evidence type="ECO:0000256" key="3">
    <source>
        <dbReference type="ARBA" id="ARBA00022723"/>
    </source>
</evidence>
<evidence type="ECO:0000256" key="1">
    <source>
        <dbReference type="ARBA" id="ARBA00004196"/>
    </source>
</evidence>
<evidence type="ECO:0000256" key="4">
    <source>
        <dbReference type="ARBA" id="ARBA00022729"/>
    </source>
</evidence>
<feature type="chain" id="PRO_5046203419" evidence="5">
    <location>
        <begin position="34"/>
        <end position="325"/>
    </location>
</feature>
<evidence type="ECO:0000256" key="5">
    <source>
        <dbReference type="SAM" id="SignalP"/>
    </source>
</evidence>
<evidence type="ECO:0000313" key="6">
    <source>
        <dbReference type="EMBL" id="MFC5993748.1"/>
    </source>
</evidence>
<name>A0ABW1IZ29_9PSEU</name>
<keyword evidence="2" id="KW-0813">Transport</keyword>
<dbReference type="InterPro" id="IPR006127">
    <property type="entry name" value="ZnuA-like"/>
</dbReference>
<evidence type="ECO:0000256" key="2">
    <source>
        <dbReference type="ARBA" id="ARBA00022448"/>
    </source>
</evidence>
<dbReference type="PANTHER" id="PTHR42953:SF1">
    <property type="entry name" value="METAL-BINDING PROTEIN HI_0362-RELATED"/>
    <property type="match status" value="1"/>
</dbReference>
<proteinExistence type="predicted"/>
<comment type="subcellular location">
    <subcellularLocation>
        <location evidence="1">Cell envelope</location>
    </subcellularLocation>
</comment>
<protein>
    <submittedName>
        <fullName evidence="6">Metal ABC transporter solute-binding protein, Zn/Mn family</fullName>
    </submittedName>
</protein>
<dbReference type="RefSeq" id="WP_379583640.1">
    <property type="nucleotide sequence ID" value="NZ_JBHSQW010000011.1"/>
</dbReference>
<evidence type="ECO:0000313" key="7">
    <source>
        <dbReference type="Proteomes" id="UP001596302"/>
    </source>
</evidence>
<organism evidence="6 7">
    <name type="scientific">Pseudonocardia hispaniensis</name>
    <dbReference type="NCBI Taxonomy" id="904933"/>
    <lineage>
        <taxon>Bacteria</taxon>
        <taxon>Bacillati</taxon>
        <taxon>Actinomycetota</taxon>
        <taxon>Actinomycetes</taxon>
        <taxon>Pseudonocardiales</taxon>
        <taxon>Pseudonocardiaceae</taxon>
        <taxon>Pseudonocardia</taxon>
    </lineage>
</organism>
<dbReference type="PROSITE" id="PS51257">
    <property type="entry name" value="PROKAR_LIPOPROTEIN"/>
    <property type="match status" value="1"/>
</dbReference>
<sequence>MSLRLPRRLRVGTVTAGLAALALALTACGSGDAGTGGAPAADVGTVRVVASTNVYGSIVRAVGGNRVTVTSIIDDPSADPHSHEATPAEAASVTQAQLVVLNGGGYDDFMSKIVNSAGGHRPVIDAVEVSGLEPALEPGHDHADGHDHGEFNEHVWYSLPTMQTVASRIAGELARLDPASAAEFTANAERFNTQVGELLERATAIGTSHPGARVAVTEPVPGWLLHDAGLTDATPEEFAHAVETDTDPPAAVLQQTLALFTGDPVRALLLNAQTQTPTTDQVKQAAVRAGVPVVEVTETLPEGTTDYLSWMGGQIDALSRAVDRS</sequence>
<dbReference type="Gene3D" id="3.40.50.1980">
    <property type="entry name" value="Nitrogenase molybdenum iron protein domain"/>
    <property type="match status" value="1"/>
</dbReference>
<dbReference type="InterPro" id="IPR050492">
    <property type="entry name" value="Bact_metal-bind_prot9"/>
</dbReference>
<dbReference type="SUPFAM" id="SSF53807">
    <property type="entry name" value="Helical backbone' metal receptor"/>
    <property type="match status" value="1"/>
</dbReference>
<reference evidence="7" key="1">
    <citation type="journal article" date="2019" name="Int. J. Syst. Evol. Microbiol.">
        <title>The Global Catalogue of Microorganisms (GCM) 10K type strain sequencing project: providing services to taxonomists for standard genome sequencing and annotation.</title>
        <authorList>
            <consortium name="The Broad Institute Genomics Platform"/>
            <consortium name="The Broad Institute Genome Sequencing Center for Infectious Disease"/>
            <person name="Wu L."/>
            <person name="Ma J."/>
        </authorList>
    </citation>
    <scope>NUCLEOTIDE SEQUENCE [LARGE SCALE GENOMIC DNA]</scope>
    <source>
        <strain evidence="7">CCM 8391</strain>
    </source>
</reference>
<keyword evidence="7" id="KW-1185">Reference proteome</keyword>
<comment type="caution">
    <text evidence="6">The sequence shown here is derived from an EMBL/GenBank/DDBJ whole genome shotgun (WGS) entry which is preliminary data.</text>
</comment>
<feature type="signal peptide" evidence="5">
    <location>
        <begin position="1"/>
        <end position="33"/>
    </location>
</feature>
<dbReference type="Pfam" id="PF01297">
    <property type="entry name" value="ZnuA"/>
    <property type="match status" value="1"/>
</dbReference>
<accession>A0ABW1IZ29</accession>
<dbReference type="EMBL" id="JBHSQW010000011">
    <property type="protein sequence ID" value="MFC5993748.1"/>
    <property type="molecule type" value="Genomic_DNA"/>
</dbReference>
<keyword evidence="3" id="KW-0479">Metal-binding</keyword>
<gene>
    <name evidence="6" type="ORF">ACFQE5_05905</name>
</gene>
<dbReference type="Proteomes" id="UP001596302">
    <property type="component" value="Unassembled WGS sequence"/>
</dbReference>